<dbReference type="Proteomes" id="UP000324222">
    <property type="component" value="Unassembled WGS sequence"/>
</dbReference>
<evidence type="ECO:0000313" key="1">
    <source>
        <dbReference type="EMBL" id="MPC64318.1"/>
    </source>
</evidence>
<protein>
    <submittedName>
        <fullName evidence="1">Uncharacterized protein</fullName>
    </submittedName>
</protein>
<proteinExistence type="predicted"/>
<comment type="caution">
    <text evidence="1">The sequence shown here is derived from an EMBL/GenBank/DDBJ whole genome shotgun (WGS) entry which is preliminary data.</text>
</comment>
<reference evidence="1 2" key="1">
    <citation type="submission" date="2019-05" db="EMBL/GenBank/DDBJ databases">
        <title>Another draft genome of Portunus trituberculatus and its Hox gene families provides insights of decapod evolution.</title>
        <authorList>
            <person name="Jeong J.-H."/>
            <person name="Song I."/>
            <person name="Kim S."/>
            <person name="Choi T."/>
            <person name="Kim D."/>
            <person name="Ryu S."/>
            <person name="Kim W."/>
        </authorList>
    </citation>
    <scope>NUCLEOTIDE SEQUENCE [LARGE SCALE GENOMIC DNA]</scope>
    <source>
        <tissue evidence="1">Muscle</tissue>
    </source>
</reference>
<keyword evidence="2" id="KW-1185">Reference proteome</keyword>
<organism evidence="1 2">
    <name type="scientific">Portunus trituberculatus</name>
    <name type="common">Swimming crab</name>
    <name type="synonym">Neptunus trituberculatus</name>
    <dbReference type="NCBI Taxonomy" id="210409"/>
    <lineage>
        <taxon>Eukaryota</taxon>
        <taxon>Metazoa</taxon>
        <taxon>Ecdysozoa</taxon>
        <taxon>Arthropoda</taxon>
        <taxon>Crustacea</taxon>
        <taxon>Multicrustacea</taxon>
        <taxon>Malacostraca</taxon>
        <taxon>Eumalacostraca</taxon>
        <taxon>Eucarida</taxon>
        <taxon>Decapoda</taxon>
        <taxon>Pleocyemata</taxon>
        <taxon>Brachyura</taxon>
        <taxon>Eubrachyura</taxon>
        <taxon>Portunoidea</taxon>
        <taxon>Portunidae</taxon>
        <taxon>Portuninae</taxon>
        <taxon>Portunus</taxon>
    </lineage>
</organism>
<accession>A0A5B7H5C1</accession>
<evidence type="ECO:0000313" key="2">
    <source>
        <dbReference type="Proteomes" id="UP000324222"/>
    </source>
</evidence>
<gene>
    <name evidence="1" type="ORF">E2C01_058430</name>
</gene>
<name>A0A5B7H5C1_PORTR</name>
<dbReference type="AlphaFoldDB" id="A0A5B7H5C1"/>
<dbReference type="EMBL" id="VSRR010021915">
    <property type="protein sequence ID" value="MPC64318.1"/>
    <property type="molecule type" value="Genomic_DNA"/>
</dbReference>
<sequence>MVSMLVRVDGNPGGPGLPTRTGERRIYNIFRVYISSFHRSDALCQTDRRYKGQSALLLLSTWGSSESL</sequence>